<protein>
    <recommendedName>
        <fullName evidence="1">TnsA endonuclease N-terminal domain-containing protein</fullName>
    </recommendedName>
</protein>
<sequence>MQKPKIMPRAAKYGNNYWNSDGPKVGMREVTLYSDLEFDHWVSIETNPDVETYCEQYPEISFVQNDELHTSVFDMWLKLRDGTVICREVKYESELNPEDRCNVRTLRQIEAQQIYCKENGVLYEIITDKLLRKSHNELENRLKIISFVKNNPEPKEAPQIYKAVRRERVDLQTLSELLSIPYMLVHDACLWLFYQGLIHLNIDEIIICKRSEAWLRE</sequence>
<dbReference type="AlphaFoldDB" id="A0A559K4H9"/>
<comment type="caution">
    <text evidence="2">The sequence shown here is derived from an EMBL/GenBank/DDBJ whole genome shotgun (WGS) entry which is preliminary data.</text>
</comment>
<organism evidence="2 3">
    <name type="scientific">Paenibacillus cremeus</name>
    <dbReference type="NCBI Taxonomy" id="2163881"/>
    <lineage>
        <taxon>Bacteria</taxon>
        <taxon>Bacillati</taxon>
        <taxon>Bacillota</taxon>
        <taxon>Bacilli</taxon>
        <taxon>Bacillales</taxon>
        <taxon>Paenibacillaceae</taxon>
        <taxon>Paenibacillus</taxon>
    </lineage>
</organism>
<evidence type="ECO:0000313" key="2">
    <source>
        <dbReference type="EMBL" id="TVY07049.1"/>
    </source>
</evidence>
<name>A0A559K4H9_9BACL</name>
<evidence type="ECO:0000259" key="1">
    <source>
        <dbReference type="Pfam" id="PF08722"/>
    </source>
</evidence>
<dbReference type="InterPro" id="IPR014833">
    <property type="entry name" value="TnsA_N"/>
</dbReference>
<reference evidence="2 3" key="1">
    <citation type="submission" date="2019-07" db="EMBL/GenBank/DDBJ databases">
        <authorList>
            <person name="Kim J."/>
        </authorList>
    </citation>
    <scope>NUCLEOTIDE SEQUENCE [LARGE SCALE GENOMIC DNA]</scope>
    <source>
        <strain evidence="2 3">JC52</strain>
    </source>
</reference>
<feature type="domain" description="TnsA endonuclease N-terminal" evidence="1">
    <location>
        <begin position="47"/>
        <end position="128"/>
    </location>
</feature>
<dbReference type="EMBL" id="VNJI01000044">
    <property type="protein sequence ID" value="TVY07049.1"/>
    <property type="molecule type" value="Genomic_DNA"/>
</dbReference>
<dbReference type="GO" id="GO:0003676">
    <property type="term" value="F:nucleic acid binding"/>
    <property type="evidence" value="ECO:0007669"/>
    <property type="project" value="InterPro"/>
</dbReference>
<dbReference type="Gene3D" id="3.40.1350.10">
    <property type="match status" value="1"/>
</dbReference>
<dbReference type="Pfam" id="PF08722">
    <property type="entry name" value="Tn7_TnsA-like_N"/>
    <property type="match status" value="1"/>
</dbReference>
<gene>
    <name evidence="2" type="ORF">FPZ49_26210</name>
</gene>
<proteinExistence type="predicted"/>
<dbReference type="OrthoDB" id="1778922at2"/>
<dbReference type="Proteomes" id="UP000317036">
    <property type="component" value="Unassembled WGS sequence"/>
</dbReference>
<dbReference type="RefSeq" id="WP_144852693.1">
    <property type="nucleotide sequence ID" value="NZ_VNJI01000044.1"/>
</dbReference>
<keyword evidence="3" id="KW-1185">Reference proteome</keyword>
<evidence type="ECO:0000313" key="3">
    <source>
        <dbReference type="Proteomes" id="UP000317036"/>
    </source>
</evidence>
<dbReference type="InterPro" id="IPR011856">
    <property type="entry name" value="tRNA_endonuc-like_dom_sf"/>
</dbReference>
<accession>A0A559K4H9</accession>